<keyword evidence="7 9" id="KW-0067">ATP-binding</keyword>
<dbReference type="PANTHER" id="PTHR43527:SF2">
    <property type="entry name" value="4-DIPHOSPHOCYTIDYL-2-C-METHYL-D-ERYTHRITOL KINASE, CHLOROPLASTIC"/>
    <property type="match status" value="1"/>
</dbReference>
<dbReference type="InterPro" id="IPR014721">
    <property type="entry name" value="Ribsml_uS5_D2-typ_fold_subgr"/>
</dbReference>
<dbReference type="Gene3D" id="3.30.230.10">
    <property type="match status" value="1"/>
</dbReference>
<evidence type="ECO:0000313" key="12">
    <source>
        <dbReference type="EMBL" id="MEN1761681.1"/>
    </source>
</evidence>
<evidence type="ECO:0000256" key="8">
    <source>
        <dbReference type="ARBA" id="ARBA00032554"/>
    </source>
</evidence>
<dbReference type="InterPro" id="IPR020568">
    <property type="entry name" value="Ribosomal_Su5_D2-typ_SF"/>
</dbReference>
<dbReference type="InterPro" id="IPR004424">
    <property type="entry name" value="IspE"/>
</dbReference>
<evidence type="ECO:0000256" key="6">
    <source>
        <dbReference type="ARBA" id="ARBA00022777"/>
    </source>
</evidence>
<feature type="active site" evidence="9">
    <location>
        <position position="146"/>
    </location>
</feature>
<dbReference type="PRINTS" id="PR00958">
    <property type="entry name" value="HOMSERKINASE"/>
</dbReference>
<dbReference type="Pfam" id="PF08544">
    <property type="entry name" value="GHMP_kinases_C"/>
    <property type="match status" value="1"/>
</dbReference>
<comment type="function">
    <text evidence="9">Catalyzes the phosphorylation of the position 2 hydroxy group of 4-diphosphocytidyl-2C-methyl-D-erythritol.</text>
</comment>
<evidence type="ECO:0000256" key="9">
    <source>
        <dbReference type="HAMAP-Rule" id="MF_00061"/>
    </source>
</evidence>
<gene>
    <name evidence="9 12" type="primary">ispE</name>
    <name evidence="12" type="ORF">AAIG11_14430</name>
</gene>
<reference evidence="12 13" key="1">
    <citation type="submission" date="2024-04" db="EMBL/GenBank/DDBJ databases">
        <title>Genome sequencing and metabolic network reconstruction of aminoacids and betaine degradation by Anoxynatronum sibiricum.</title>
        <authorList>
            <person name="Detkova E.N."/>
            <person name="Boltjanskaja Y.V."/>
            <person name="Mardanov A.V."/>
            <person name="Kevbrin V."/>
        </authorList>
    </citation>
    <scope>NUCLEOTIDE SEQUENCE [LARGE SCALE GENOMIC DNA]</scope>
    <source>
        <strain evidence="12 13">Z-7981</strain>
    </source>
</reference>
<protein>
    <recommendedName>
        <fullName evidence="3 9">4-diphosphocytidyl-2-C-methyl-D-erythritol kinase</fullName>
        <shortName evidence="9">CMK</shortName>
        <ecNumber evidence="2 9">2.7.1.148</ecNumber>
    </recommendedName>
    <alternativeName>
        <fullName evidence="8 9">4-(cytidine-5'-diphospho)-2-C-methyl-D-erythritol kinase</fullName>
    </alternativeName>
</protein>
<dbReference type="PANTHER" id="PTHR43527">
    <property type="entry name" value="4-DIPHOSPHOCYTIDYL-2-C-METHYL-D-ERYTHRITOL KINASE, CHLOROPLASTIC"/>
    <property type="match status" value="1"/>
</dbReference>
<dbReference type="GO" id="GO:0050515">
    <property type="term" value="F:4-(cytidine 5'-diphospho)-2-C-methyl-D-erythritol kinase activity"/>
    <property type="evidence" value="ECO:0007669"/>
    <property type="project" value="UniProtKB-EC"/>
</dbReference>
<dbReference type="SUPFAM" id="SSF55060">
    <property type="entry name" value="GHMP Kinase, C-terminal domain"/>
    <property type="match status" value="1"/>
</dbReference>
<feature type="active site" evidence="9">
    <location>
        <position position="17"/>
    </location>
</feature>
<proteinExistence type="inferred from homology"/>
<evidence type="ECO:0000313" key="13">
    <source>
        <dbReference type="Proteomes" id="UP001407405"/>
    </source>
</evidence>
<keyword evidence="13" id="KW-1185">Reference proteome</keyword>
<dbReference type="SUPFAM" id="SSF54211">
    <property type="entry name" value="Ribosomal protein S5 domain 2-like"/>
    <property type="match status" value="1"/>
</dbReference>
<keyword evidence="6 9" id="KW-0418">Kinase</keyword>
<comment type="catalytic activity">
    <reaction evidence="9">
        <text>4-CDP-2-C-methyl-D-erythritol + ATP = 4-CDP-2-C-methyl-D-erythritol 2-phosphate + ADP + H(+)</text>
        <dbReference type="Rhea" id="RHEA:18437"/>
        <dbReference type="ChEBI" id="CHEBI:15378"/>
        <dbReference type="ChEBI" id="CHEBI:30616"/>
        <dbReference type="ChEBI" id="CHEBI:57823"/>
        <dbReference type="ChEBI" id="CHEBI:57919"/>
        <dbReference type="ChEBI" id="CHEBI:456216"/>
        <dbReference type="EC" id="2.7.1.148"/>
    </reaction>
</comment>
<dbReference type="PIRSF" id="PIRSF010376">
    <property type="entry name" value="IspE"/>
    <property type="match status" value="1"/>
</dbReference>
<dbReference type="Proteomes" id="UP001407405">
    <property type="component" value="Unassembled WGS sequence"/>
</dbReference>
<dbReference type="RefSeq" id="WP_343186965.1">
    <property type="nucleotide sequence ID" value="NZ_JBCITM010000019.1"/>
</dbReference>
<dbReference type="InterPro" id="IPR013750">
    <property type="entry name" value="GHMP_kinase_C_dom"/>
</dbReference>
<keyword evidence="5 9" id="KW-0547">Nucleotide-binding</keyword>
<keyword evidence="4 9" id="KW-0808">Transferase</keyword>
<sequence>MTNGLHGPTLTLKAHAKINLSLDVLHKRRDGYHHLCMIMQEISLHDEVHLKLTPVPGIRLTTNTGFLPVDEGNIAWKAAERLARGAGVSLEKQGVAIHIDKQIPVAAGLAGGSADAAAVLKGLNALWRLGLSLEELQLISLPLGADIPYCLMGGTALAEGIGERLTPLTLAKPFWVVLVKPPVSVSTREVYEALKLDEIEERPDTLALIEALAQADSPTMAGAMANVLETVTIPLVPEIGELKRRLLAFNATASLMSGSGPTVFGLFKDQEKARAAGEKLKRLYREVHVVHTLRRSQ</sequence>
<dbReference type="HAMAP" id="MF_00061">
    <property type="entry name" value="IspE"/>
    <property type="match status" value="1"/>
</dbReference>
<feature type="binding site" evidence="9">
    <location>
        <begin position="104"/>
        <end position="114"/>
    </location>
    <ligand>
        <name>ATP</name>
        <dbReference type="ChEBI" id="CHEBI:30616"/>
    </ligand>
</feature>
<dbReference type="InterPro" id="IPR006204">
    <property type="entry name" value="GHMP_kinase_N_dom"/>
</dbReference>
<evidence type="ECO:0000259" key="11">
    <source>
        <dbReference type="Pfam" id="PF08544"/>
    </source>
</evidence>
<dbReference type="EC" id="2.7.1.148" evidence="2 9"/>
<feature type="domain" description="GHMP kinase N-terminal" evidence="10">
    <location>
        <begin position="73"/>
        <end position="154"/>
    </location>
</feature>
<comment type="similarity">
    <text evidence="1 9">Belongs to the GHMP kinase family. IspE subfamily.</text>
</comment>
<name>A0ABU9VZ96_9CLOT</name>
<dbReference type="InterPro" id="IPR036554">
    <property type="entry name" value="GHMP_kinase_C_sf"/>
</dbReference>
<dbReference type="Gene3D" id="3.30.70.890">
    <property type="entry name" value="GHMP kinase, C-terminal domain"/>
    <property type="match status" value="1"/>
</dbReference>
<comment type="caution">
    <text evidence="12">The sequence shown here is derived from an EMBL/GenBank/DDBJ whole genome shotgun (WGS) entry which is preliminary data.</text>
</comment>
<dbReference type="Pfam" id="PF00288">
    <property type="entry name" value="GHMP_kinases_N"/>
    <property type="match status" value="1"/>
</dbReference>
<dbReference type="EMBL" id="JBCITM010000019">
    <property type="protein sequence ID" value="MEN1761681.1"/>
    <property type="molecule type" value="Genomic_DNA"/>
</dbReference>
<evidence type="ECO:0000256" key="2">
    <source>
        <dbReference type="ARBA" id="ARBA00012052"/>
    </source>
</evidence>
<evidence type="ECO:0000256" key="5">
    <source>
        <dbReference type="ARBA" id="ARBA00022741"/>
    </source>
</evidence>
<evidence type="ECO:0000256" key="3">
    <source>
        <dbReference type="ARBA" id="ARBA00017473"/>
    </source>
</evidence>
<evidence type="ECO:0000256" key="1">
    <source>
        <dbReference type="ARBA" id="ARBA00009684"/>
    </source>
</evidence>
<organism evidence="12 13">
    <name type="scientific">Anoxynatronum sibiricum</name>
    <dbReference type="NCBI Taxonomy" id="210623"/>
    <lineage>
        <taxon>Bacteria</taxon>
        <taxon>Bacillati</taxon>
        <taxon>Bacillota</taxon>
        <taxon>Clostridia</taxon>
        <taxon>Eubacteriales</taxon>
        <taxon>Clostridiaceae</taxon>
        <taxon>Anoxynatronum</taxon>
    </lineage>
</organism>
<keyword evidence="9" id="KW-0414">Isoprene biosynthesis</keyword>
<accession>A0ABU9VZ96</accession>
<comment type="pathway">
    <text evidence="9">Isoprenoid biosynthesis; isopentenyl diphosphate biosynthesis via DXP pathway; isopentenyl diphosphate from 1-deoxy-D-xylulose 5-phosphate: step 3/6.</text>
</comment>
<evidence type="ECO:0000259" key="10">
    <source>
        <dbReference type="Pfam" id="PF00288"/>
    </source>
</evidence>
<dbReference type="NCBIfam" id="NF011202">
    <property type="entry name" value="PRK14608.1"/>
    <property type="match status" value="1"/>
</dbReference>
<dbReference type="NCBIfam" id="TIGR00154">
    <property type="entry name" value="ispE"/>
    <property type="match status" value="1"/>
</dbReference>
<feature type="domain" description="GHMP kinase C-terminal" evidence="11">
    <location>
        <begin position="209"/>
        <end position="285"/>
    </location>
</feature>
<evidence type="ECO:0000256" key="4">
    <source>
        <dbReference type="ARBA" id="ARBA00022679"/>
    </source>
</evidence>
<evidence type="ECO:0000256" key="7">
    <source>
        <dbReference type="ARBA" id="ARBA00022840"/>
    </source>
</evidence>